<evidence type="ECO:0000259" key="2">
    <source>
        <dbReference type="Pfam" id="PF13476"/>
    </source>
</evidence>
<feature type="domain" description="Endonuclease GajA/Old nuclease/RecF-like AAA" evidence="1">
    <location>
        <begin position="276"/>
        <end position="360"/>
    </location>
</feature>
<dbReference type="GO" id="GO:0004519">
    <property type="term" value="F:endonuclease activity"/>
    <property type="evidence" value="ECO:0007669"/>
    <property type="project" value="UniProtKB-KW"/>
</dbReference>
<dbReference type="Pfam" id="PF20469">
    <property type="entry name" value="OLD-like_TOPRIM"/>
    <property type="match status" value="1"/>
</dbReference>
<dbReference type="Pfam" id="PF13476">
    <property type="entry name" value="AAA_23"/>
    <property type="match status" value="1"/>
</dbReference>
<evidence type="ECO:0000259" key="1">
    <source>
        <dbReference type="Pfam" id="PF13175"/>
    </source>
</evidence>
<dbReference type="GO" id="GO:0016887">
    <property type="term" value="F:ATP hydrolysis activity"/>
    <property type="evidence" value="ECO:0007669"/>
    <property type="project" value="InterPro"/>
</dbReference>
<dbReference type="EMBL" id="JACIGE010000015">
    <property type="protein sequence ID" value="MBB4248905.1"/>
    <property type="molecule type" value="Genomic_DNA"/>
</dbReference>
<feature type="domain" description="OLD protein-like TOPRIM" evidence="3">
    <location>
        <begin position="406"/>
        <end position="475"/>
    </location>
</feature>
<evidence type="ECO:0000259" key="3">
    <source>
        <dbReference type="Pfam" id="PF20469"/>
    </source>
</evidence>
<sequence>MPSQSQTKNLETAVYISEIYASEFRCFGQTTPLEINLSPGLNILVGPNDAGKSAIIDAARYVLWTRGDDYVRPDEHDFHVSADGVRASDFIVRCTFDNLSADEEARFLEWCTNENGTLRLHVCMRAARRISPGGGNIISSQHRAGAAGEGLPLDGELREYLKATYLKPLRDAEREMRAGRRSRLSRILGAMPTMGLQNKPATPGADATLHDILMLADMAVRENPAVVGVANSVNTNFLDKLSFVDDRLVATLDLGAGGSFDQILERFELYLNAKPGTGRVQRGLGYNNLLFMAAELLLLQSHPDQVPFLLIEEPEAHLHPQHQTLFMEVLAARAAKPVDARGDSHQQVQVLLTTHSPQLAAGADLETMTMIVNHRAFPLGANHTRLDEDDYEFLRRFLDATKANLFFARALIVVEGDGEHLLLPAIAEKLGRPLSRHGVSIVNVGHRGLFRYSRILQRKVGSAIPVPVALIPDRDIPPAEAKGLVGDRKTENELDKEETAARMKTLRRDVGDPVDAFIADSWTLEFDLALQPDLAESVLQAVQLAKTSSRRPAWITKIKTKASETYAVWKAAGLSDIEIAVKIYQPVHDKEASKAEVAEHLAAILRKRTDTPEQMRDRLPPYLVHAIDYVTGGYVPGALAITPEPDAEDVGDAGMEDAAEAEVSCSRFCL</sequence>
<keyword evidence="4" id="KW-0540">Nuclease</keyword>
<dbReference type="Proteomes" id="UP000587070">
    <property type="component" value="Unassembled WGS sequence"/>
</dbReference>
<dbReference type="GO" id="GO:0006302">
    <property type="term" value="P:double-strand break repair"/>
    <property type="evidence" value="ECO:0007669"/>
    <property type="project" value="InterPro"/>
</dbReference>
<dbReference type="PANTHER" id="PTHR43581:SF4">
    <property type="entry name" value="ATP_GTP PHOSPHATASE"/>
    <property type="match status" value="1"/>
</dbReference>
<gene>
    <name evidence="4" type="ORF">GGD90_003307</name>
</gene>
<feature type="domain" description="Rad50/SbcC-type AAA" evidence="2">
    <location>
        <begin position="22"/>
        <end position="98"/>
    </location>
</feature>
<evidence type="ECO:0000313" key="5">
    <source>
        <dbReference type="Proteomes" id="UP000587070"/>
    </source>
</evidence>
<keyword evidence="4" id="KW-0378">Hydrolase</keyword>
<dbReference type="AlphaFoldDB" id="A0A840GAK7"/>
<comment type="caution">
    <text evidence="4">The sequence shown here is derived from an EMBL/GenBank/DDBJ whole genome shotgun (WGS) entry which is preliminary data.</text>
</comment>
<name>A0A840GAK7_RHOTE</name>
<dbReference type="Gene3D" id="3.40.50.300">
    <property type="entry name" value="P-loop containing nucleotide triphosphate hydrolases"/>
    <property type="match status" value="2"/>
</dbReference>
<dbReference type="CDD" id="cd01026">
    <property type="entry name" value="TOPRIM_OLD"/>
    <property type="match status" value="1"/>
</dbReference>
<evidence type="ECO:0000313" key="4">
    <source>
        <dbReference type="EMBL" id="MBB4248905.1"/>
    </source>
</evidence>
<dbReference type="InterPro" id="IPR034139">
    <property type="entry name" value="TOPRIM_OLD"/>
</dbReference>
<dbReference type="InterPro" id="IPR051396">
    <property type="entry name" value="Bact_Antivir_Def_Nuclease"/>
</dbReference>
<keyword evidence="4" id="KW-0255">Endonuclease</keyword>
<dbReference type="Pfam" id="PF13175">
    <property type="entry name" value="AAA_15"/>
    <property type="match status" value="1"/>
</dbReference>
<protein>
    <submittedName>
        <fullName evidence="4">Putative ATP-dependent endonuclease of OLD family</fullName>
    </submittedName>
</protein>
<dbReference type="InterPro" id="IPR041685">
    <property type="entry name" value="AAA_GajA/Old/RecF-like"/>
</dbReference>
<accession>A0A840GAK7</accession>
<dbReference type="OrthoDB" id="3322489at2"/>
<dbReference type="SUPFAM" id="SSF52540">
    <property type="entry name" value="P-loop containing nucleoside triphosphate hydrolases"/>
    <property type="match status" value="1"/>
</dbReference>
<keyword evidence="5" id="KW-1185">Reference proteome</keyword>
<reference evidence="4 5" key="1">
    <citation type="submission" date="2020-08" db="EMBL/GenBank/DDBJ databases">
        <title>Genome sequencing of Purple Non-Sulfur Bacteria from various extreme environments.</title>
        <authorList>
            <person name="Mayer M."/>
        </authorList>
    </citation>
    <scope>NUCLEOTIDE SEQUENCE [LARGE SCALE GENOMIC DNA]</scope>
    <source>
        <strain evidence="4 5">2761</strain>
    </source>
</reference>
<dbReference type="InterPro" id="IPR038729">
    <property type="entry name" value="Rad50/SbcC_AAA"/>
</dbReference>
<dbReference type="PANTHER" id="PTHR43581">
    <property type="entry name" value="ATP/GTP PHOSPHATASE"/>
    <property type="match status" value="1"/>
</dbReference>
<proteinExistence type="predicted"/>
<organism evidence="4 5">
    <name type="scientific">Rhodocyclus tenuis</name>
    <name type="common">Rhodospirillum tenue</name>
    <dbReference type="NCBI Taxonomy" id="1066"/>
    <lineage>
        <taxon>Bacteria</taxon>
        <taxon>Pseudomonadati</taxon>
        <taxon>Pseudomonadota</taxon>
        <taxon>Betaproteobacteria</taxon>
        <taxon>Rhodocyclales</taxon>
        <taxon>Rhodocyclaceae</taxon>
        <taxon>Rhodocyclus</taxon>
    </lineage>
</organism>
<dbReference type="RefSeq" id="WP_153117779.1">
    <property type="nucleotide sequence ID" value="NZ_JACIGE010000015.1"/>
</dbReference>
<dbReference type="InterPro" id="IPR027417">
    <property type="entry name" value="P-loop_NTPase"/>
</dbReference>